<dbReference type="InterPro" id="IPR052761">
    <property type="entry name" value="Fungal_Detox/Toxin_TFs"/>
</dbReference>
<evidence type="ECO:0000313" key="5">
    <source>
        <dbReference type="Proteomes" id="UP001172673"/>
    </source>
</evidence>
<evidence type="ECO:0000256" key="1">
    <source>
        <dbReference type="ARBA" id="ARBA00023242"/>
    </source>
</evidence>
<dbReference type="GO" id="GO:0006351">
    <property type="term" value="P:DNA-templated transcription"/>
    <property type="evidence" value="ECO:0007669"/>
    <property type="project" value="InterPro"/>
</dbReference>
<feature type="domain" description="Xylanolytic transcriptional activator regulatory" evidence="3">
    <location>
        <begin position="95"/>
        <end position="360"/>
    </location>
</feature>
<protein>
    <recommendedName>
        <fullName evidence="3">Xylanolytic transcriptional activator regulatory domain-containing protein</fullName>
    </recommendedName>
</protein>
<dbReference type="InterPro" id="IPR007219">
    <property type="entry name" value="XnlR_reg_dom"/>
</dbReference>
<accession>A0AA39CGV2</accession>
<dbReference type="Proteomes" id="UP001172673">
    <property type="component" value="Unassembled WGS sequence"/>
</dbReference>
<reference evidence="4" key="1">
    <citation type="submission" date="2022-10" db="EMBL/GenBank/DDBJ databases">
        <title>Culturing micro-colonial fungi from biological soil crusts in the Mojave desert and describing Neophaeococcomyces mojavensis, and introducing the new genera and species Taxawa tesnikishii.</title>
        <authorList>
            <person name="Kurbessoian T."/>
            <person name="Stajich J.E."/>
        </authorList>
    </citation>
    <scope>NUCLEOTIDE SEQUENCE</scope>
    <source>
        <strain evidence="4">TK_41</strain>
    </source>
</reference>
<sequence>MLPRQPQTHLSTPAFKRTTQACRHCQGKSKPQRSGKSRIAKARRSRIASLSPQSISDASSLFKPLPTGLKLDDLAYLEHKGIFDLPSVECRNEILRSYFLFVYPLLPLLDVGDFLVPILENNSDAEISLVLFYAVMCAGAGHVDMQVLRAAGFESRRAARGTFYERARLLYDFDCEPDRVSLTQAFLLMTYWYGGQGLCKDRTFWIRQSIIIAQDLGLDLTLDSCHTKRQRMLKRLWWCCFMRDQFVALMIWTPPQLGARHRHLPMLDLEDFELHGMSTSAFHHSHGWESVSSKDVRKYLATLCIAKAKLCVSINQILQVRYSSLRQESSERMSLMLVPKRSTGHGFEILELDRELREWYNGLPDMRAAELRSPMDAMLIHVFDVMAIHRAHLRLLFLSAVVALHRPQALDAACLLPPTYQQLSRTKLHDTAKEIAHVAISIKDLQVGTPLSPKGLNLLLPIMLAHLQDVQPLPETHQRSRTEKYHDSMRALDVIGDLAGSKVNLPPELEKAFLDFNILPSQEYSIPQSLSLQAMSDNSPPTIRANVSPYLLRLGTITASELAMLKELGPAGPPVATSAHNTRLEQDRPSADMPNDRAGADNDSKLFSTSMVTAIVPALPGFMPGQNQNWPC</sequence>
<dbReference type="PANTHER" id="PTHR47425:SF3">
    <property type="entry name" value="ZN(II)2CYS6 TRANSCRIPTION FACTOR (EUROFUNG)"/>
    <property type="match status" value="1"/>
</dbReference>
<evidence type="ECO:0000259" key="3">
    <source>
        <dbReference type="Pfam" id="PF04082"/>
    </source>
</evidence>
<dbReference type="Pfam" id="PF04082">
    <property type="entry name" value="Fungal_trans"/>
    <property type="match status" value="1"/>
</dbReference>
<keyword evidence="5" id="KW-1185">Reference proteome</keyword>
<organism evidence="4 5">
    <name type="scientific">Cladophialophora chaetospira</name>
    <dbReference type="NCBI Taxonomy" id="386627"/>
    <lineage>
        <taxon>Eukaryota</taxon>
        <taxon>Fungi</taxon>
        <taxon>Dikarya</taxon>
        <taxon>Ascomycota</taxon>
        <taxon>Pezizomycotina</taxon>
        <taxon>Eurotiomycetes</taxon>
        <taxon>Chaetothyriomycetidae</taxon>
        <taxon>Chaetothyriales</taxon>
        <taxon>Herpotrichiellaceae</taxon>
        <taxon>Cladophialophora</taxon>
    </lineage>
</organism>
<dbReference type="EMBL" id="JAPDRK010000011">
    <property type="protein sequence ID" value="KAJ9607767.1"/>
    <property type="molecule type" value="Genomic_DNA"/>
</dbReference>
<feature type="region of interest" description="Disordered" evidence="2">
    <location>
        <begin position="573"/>
        <end position="603"/>
    </location>
</feature>
<feature type="compositionally biased region" description="Basic and acidic residues" evidence="2">
    <location>
        <begin position="582"/>
        <end position="603"/>
    </location>
</feature>
<comment type="caution">
    <text evidence="4">The sequence shown here is derived from an EMBL/GenBank/DDBJ whole genome shotgun (WGS) entry which is preliminary data.</text>
</comment>
<evidence type="ECO:0000256" key="2">
    <source>
        <dbReference type="SAM" id="MobiDB-lite"/>
    </source>
</evidence>
<keyword evidence="1" id="KW-0539">Nucleus</keyword>
<dbReference type="AlphaFoldDB" id="A0AA39CGV2"/>
<dbReference type="CDD" id="cd12148">
    <property type="entry name" value="fungal_TF_MHR"/>
    <property type="match status" value="1"/>
</dbReference>
<dbReference type="GO" id="GO:0008270">
    <property type="term" value="F:zinc ion binding"/>
    <property type="evidence" value="ECO:0007669"/>
    <property type="project" value="InterPro"/>
</dbReference>
<evidence type="ECO:0000313" key="4">
    <source>
        <dbReference type="EMBL" id="KAJ9607767.1"/>
    </source>
</evidence>
<dbReference type="PANTHER" id="PTHR47425">
    <property type="entry name" value="FARB-RELATED"/>
    <property type="match status" value="1"/>
</dbReference>
<dbReference type="GO" id="GO:0003677">
    <property type="term" value="F:DNA binding"/>
    <property type="evidence" value="ECO:0007669"/>
    <property type="project" value="InterPro"/>
</dbReference>
<proteinExistence type="predicted"/>
<gene>
    <name evidence="4" type="ORF">H2200_007845</name>
</gene>
<name>A0AA39CGV2_9EURO</name>